<keyword evidence="8" id="KW-0511">Multifunctional enzyme</keyword>
<keyword evidence="10" id="KW-0963">Cytoplasm</keyword>
<dbReference type="NCBIfam" id="TIGR00749">
    <property type="entry name" value="glk"/>
    <property type="match status" value="1"/>
</dbReference>
<dbReference type="SUPFAM" id="SSF46689">
    <property type="entry name" value="Homeodomain-like"/>
    <property type="match status" value="1"/>
</dbReference>
<gene>
    <name evidence="10" type="primary">glk</name>
    <name evidence="14" type="ORF">OIK44_11765</name>
</gene>
<keyword evidence="7" id="KW-0804">Transcription</keyword>
<dbReference type="Gene3D" id="3.40.367.20">
    <property type="match status" value="1"/>
</dbReference>
<dbReference type="EC" id="2.7.1.2" evidence="10"/>
<evidence type="ECO:0000256" key="4">
    <source>
        <dbReference type="ARBA" id="ARBA00023015"/>
    </source>
</evidence>
<dbReference type="InterPro" id="IPR000281">
    <property type="entry name" value="HTH_RpiR"/>
</dbReference>
<keyword evidence="3 10" id="KW-0418">Kinase</keyword>
<evidence type="ECO:0000256" key="6">
    <source>
        <dbReference type="ARBA" id="ARBA00023152"/>
    </source>
</evidence>
<comment type="subcellular location">
    <subcellularLocation>
        <location evidence="10">Cytoplasm</location>
    </subcellularLocation>
</comment>
<dbReference type="InterPro" id="IPR035472">
    <property type="entry name" value="RpiR-like_SIS"/>
</dbReference>
<feature type="domain" description="HTH rpiR-type" evidence="12">
    <location>
        <begin position="357"/>
        <end position="433"/>
    </location>
</feature>
<dbReference type="HAMAP" id="MF_00524">
    <property type="entry name" value="Glucokinase"/>
    <property type="match status" value="1"/>
</dbReference>
<feature type="compositionally biased region" description="Low complexity" evidence="11">
    <location>
        <begin position="627"/>
        <end position="637"/>
    </location>
</feature>
<evidence type="ECO:0000256" key="11">
    <source>
        <dbReference type="SAM" id="MobiDB-lite"/>
    </source>
</evidence>
<dbReference type="SUPFAM" id="SSF53697">
    <property type="entry name" value="SIS domain"/>
    <property type="match status" value="1"/>
</dbReference>
<dbReference type="PROSITE" id="PS00356">
    <property type="entry name" value="HTH_LACI_1"/>
    <property type="match status" value="1"/>
</dbReference>
<organism evidence="14 15">
    <name type="scientific">Janthinobacterium fluminis</name>
    <dbReference type="NCBI Taxonomy" id="2987524"/>
    <lineage>
        <taxon>Bacteria</taxon>
        <taxon>Pseudomonadati</taxon>
        <taxon>Pseudomonadota</taxon>
        <taxon>Betaproteobacteria</taxon>
        <taxon>Burkholderiales</taxon>
        <taxon>Oxalobacteraceae</taxon>
        <taxon>Janthinobacterium</taxon>
    </lineage>
</organism>
<evidence type="ECO:0000256" key="2">
    <source>
        <dbReference type="ARBA" id="ARBA00022679"/>
    </source>
</evidence>
<evidence type="ECO:0000313" key="14">
    <source>
        <dbReference type="EMBL" id="MDC8758266.1"/>
    </source>
</evidence>
<dbReference type="InterPro" id="IPR009057">
    <property type="entry name" value="Homeodomain-like_sf"/>
</dbReference>
<dbReference type="GO" id="GO:0004340">
    <property type="term" value="F:glucokinase activity"/>
    <property type="evidence" value="ECO:0007669"/>
    <property type="project" value="UniProtKB-EC"/>
</dbReference>
<evidence type="ECO:0000256" key="9">
    <source>
        <dbReference type="ARBA" id="ARBA00049060"/>
    </source>
</evidence>
<proteinExistence type="inferred from homology"/>
<keyword evidence="6 10" id="KW-0324">Glycolysis</keyword>
<dbReference type="Pfam" id="PF01380">
    <property type="entry name" value="SIS"/>
    <property type="match status" value="1"/>
</dbReference>
<evidence type="ECO:0000313" key="15">
    <source>
        <dbReference type="Proteomes" id="UP001221208"/>
    </source>
</evidence>
<evidence type="ECO:0000256" key="3">
    <source>
        <dbReference type="ARBA" id="ARBA00022777"/>
    </source>
</evidence>
<dbReference type="PROSITE" id="PS51464">
    <property type="entry name" value="SIS"/>
    <property type="match status" value="1"/>
</dbReference>
<feature type="domain" description="SIS" evidence="13">
    <location>
        <begin position="478"/>
        <end position="617"/>
    </location>
</feature>
<dbReference type="SUPFAM" id="SSF53067">
    <property type="entry name" value="Actin-like ATPase domain"/>
    <property type="match status" value="1"/>
</dbReference>
<dbReference type="RefSeq" id="WP_273670944.1">
    <property type="nucleotide sequence ID" value="NZ_JAQQXR010000004.1"/>
</dbReference>
<dbReference type="EMBL" id="JAQQXR010000004">
    <property type="protein sequence ID" value="MDC8758266.1"/>
    <property type="molecule type" value="Genomic_DNA"/>
</dbReference>
<comment type="caution">
    <text evidence="14">The sequence shown here is derived from an EMBL/GenBank/DDBJ whole genome shotgun (WGS) entry which is preliminary data.</text>
</comment>
<keyword evidence="5" id="KW-0238">DNA-binding</keyword>
<name>A0ABT5JZW0_9BURK</name>
<dbReference type="InterPro" id="IPR036388">
    <property type="entry name" value="WH-like_DNA-bd_sf"/>
</dbReference>
<dbReference type="Gene3D" id="1.10.10.10">
    <property type="entry name" value="Winged helix-like DNA-binding domain superfamily/Winged helix DNA-binding domain"/>
    <property type="match status" value="1"/>
</dbReference>
<keyword evidence="2 10" id="KW-0808">Transferase</keyword>
<dbReference type="PANTHER" id="PTHR47690:SF1">
    <property type="entry name" value="GLUCOKINASE"/>
    <property type="match status" value="1"/>
</dbReference>
<keyword evidence="4" id="KW-0805">Transcription regulation</keyword>
<evidence type="ECO:0000259" key="13">
    <source>
        <dbReference type="PROSITE" id="PS51464"/>
    </source>
</evidence>
<reference evidence="14 15" key="1">
    <citation type="submission" date="2022-10" db="EMBL/GenBank/DDBJ databases">
        <title>Janthinobacterium sp. hw3 Genome sequencing.</title>
        <authorList>
            <person name="Park S."/>
        </authorList>
    </citation>
    <scope>NUCLEOTIDE SEQUENCE [LARGE SCALE GENOMIC DNA]</scope>
    <source>
        <strain evidence="15">hw3</strain>
    </source>
</reference>
<dbReference type="Pfam" id="PF02685">
    <property type="entry name" value="Glucokinase"/>
    <property type="match status" value="1"/>
</dbReference>
<dbReference type="InterPro" id="IPR050201">
    <property type="entry name" value="Bacterial_glucokinase"/>
</dbReference>
<dbReference type="InterPro" id="IPR043129">
    <property type="entry name" value="ATPase_NBD"/>
</dbReference>
<dbReference type="CDD" id="cd05013">
    <property type="entry name" value="SIS_RpiR"/>
    <property type="match status" value="1"/>
</dbReference>
<dbReference type="Proteomes" id="UP001221208">
    <property type="component" value="Unassembled WGS sequence"/>
</dbReference>
<keyword evidence="10" id="KW-0067">ATP-binding</keyword>
<feature type="region of interest" description="Disordered" evidence="11">
    <location>
        <begin position="617"/>
        <end position="637"/>
    </location>
</feature>
<dbReference type="InterPro" id="IPR046348">
    <property type="entry name" value="SIS_dom_sf"/>
</dbReference>
<comment type="similarity">
    <text evidence="1">In the N-terminal section; belongs to the bacterial glucokinase family.</text>
</comment>
<dbReference type="Gene3D" id="3.30.420.40">
    <property type="match status" value="1"/>
</dbReference>
<dbReference type="InterPro" id="IPR003836">
    <property type="entry name" value="Glucokinase"/>
</dbReference>
<dbReference type="NCBIfam" id="NF001416">
    <property type="entry name" value="PRK00292.1-3"/>
    <property type="match status" value="1"/>
</dbReference>
<dbReference type="PROSITE" id="PS51071">
    <property type="entry name" value="HTH_RPIR"/>
    <property type="match status" value="1"/>
</dbReference>
<keyword evidence="10" id="KW-0547">Nucleotide-binding</keyword>
<keyword evidence="15" id="KW-1185">Reference proteome</keyword>
<dbReference type="PANTHER" id="PTHR47690">
    <property type="entry name" value="GLUCOKINASE"/>
    <property type="match status" value="1"/>
</dbReference>
<dbReference type="Pfam" id="PF01418">
    <property type="entry name" value="HTH_6"/>
    <property type="match status" value="1"/>
</dbReference>
<evidence type="ECO:0000256" key="1">
    <source>
        <dbReference type="ARBA" id="ARBA00007693"/>
    </source>
</evidence>
<evidence type="ECO:0000256" key="10">
    <source>
        <dbReference type="HAMAP-Rule" id="MF_00524"/>
    </source>
</evidence>
<dbReference type="InterPro" id="IPR001347">
    <property type="entry name" value="SIS_dom"/>
</dbReference>
<accession>A0ABT5JZW0</accession>
<dbReference type="CDD" id="cd24008">
    <property type="entry name" value="ASKHA_NBD_GLK"/>
    <property type="match status" value="1"/>
</dbReference>
<dbReference type="Gene3D" id="3.40.50.10490">
    <property type="entry name" value="Glucose-6-phosphate isomerase like protein, domain 1"/>
    <property type="match status" value="1"/>
</dbReference>
<comment type="catalytic activity">
    <reaction evidence="9 10">
        <text>D-glucose + ATP = D-glucose 6-phosphate + ADP + H(+)</text>
        <dbReference type="Rhea" id="RHEA:17825"/>
        <dbReference type="ChEBI" id="CHEBI:4167"/>
        <dbReference type="ChEBI" id="CHEBI:15378"/>
        <dbReference type="ChEBI" id="CHEBI:30616"/>
        <dbReference type="ChEBI" id="CHEBI:61548"/>
        <dbReference type="ChEBI" id="CHEBI:456216"/>
        <dbReference type="EC" id="2.7.1.2"/>
    </reaction>
</comment>
<feature type="binding site" evidence="10">
    <location>
        <begin position="34"/>
        <end position="39"/>
    </location>
    <ligand>
        <name>ATP</name>
        <dbReference type="ChEBI" id="CHEBI:30616"/>
    </ligand>
</feature>
<protein>
    <recommendedName>
        <fullName evidence="10">Glucokinase</fullName>
        <ecNumber evidence="10">2.7.1.2</ecNumber>
    </recommendedName>
    <alternativeName>
        <fullName evidence="10">Glucose kinase</fullName>
    </alternativeName>
</protein>
<comment type="similarity">
    <text evidence="10">Belongs to the bacterial glucokinase family.</text>
</comment>
<evidence type="ECO:0000259" key="12">
    <source>
        <dbReference type="PROSITE" id="PS51071"/>
    </source>
</evidence>
<evidence type="ECO:0000256" key="8">
    <source>
        <dbReference type="ARBA" id="ARBA00023268"/>
    </source>
</evidence>
<feature type="region of interest" description="Disordered" evidence="11">
    <location>
        <begin position="1"/>
        <end position="25"/>
    </location>
</feature>
<sequence length="649" mass="67668">MTTEDSTAAPPALPAAPAGAEQAGRYSDGPRLLADIGGTNARFVLETRPGRFEAAAVLRCDGYGSLLEAMLAYLGGAEAKAVGAARVRHAAVAIANAIDDDDAIRMMNHHWSFSIAAMRAALGLDTLLVVNDFTALAMALPHLRAEQRDKIGGGTARADGVIGLLGPGTGLGVSGMIPAEDRWIALGSEGGHVSFAPCDGREMDVLAYAWREHEHVSAERLASGRGLELIYRALAERAGRADAAPLAAAEISGAALAGSCAVCVEAVDCFCAILGSVAGNLAMTLGALGGIYIGGGIVPRLGPLFARSPFRRRFEAKGRLGDYLAHIPTYVITAEQPTFLGVAAILAQKLKLAHAGAPVLDKIRQARDRMSPSECKVADWVLREPNAMLTLPIAEIAQRTGVSQPTVMRFCRSIGVQGLADFKLKLASGLTGGAITVSHCHVEITDSDAELARKVLGNNASAALALRDMLDVKALTAAIELLRTAGRVELLSVGSARVVAEDMQQKLLTLGIVSNYFPDPQAQEMSAALLAPGDVALVVSRSGAPAELLRAVKVARGRGASILAITTSGSPLAKLADVLLTLNHPEGNLNFVPMIVRLLQLMLLDILSVGLARRDPARHGEAPAPAPDEAAPRGAARANGRLKFGGHLE</sequence>
<evidence type="ECO:0000256" key="7">
    <source>
        <dbReference type="ARBA" id="ARBA00023163"/>
    </source>
</evidence>
<evidence type="ECO:0000256" key="5">
    <source>
        <dbReference type="ARBA" id="ARBA00023125"/>
    </source>
</evidence>